<reference evidence="3 4" key="1">
    <citation type="submission" date="2015-01" db="EMBL/GenBank/DDBJ databases">
        <title>Desulfovibrio sp. JC271 draft genome sequence.</title>
        <authorList>
            <person name="Shivani Y."/>
            <person name="Subhash Y."/>
            <person name="Sasikala C."/>
            <person name="Ramana C.V."/>
        </authorList>
    </citation>
    <scope>NUCLEOTIDE SEQUENCE [LARGE SCALE GENOMIC DNA]</scope>
    <source>
        <strain evidence="3 4">JC271</strain>
    </source>
</reference>
<dbReference type="Proteomes" id="UP000091979">
    <property type="component" value="Unassembled WGS sequence"/>
</dbReference>
<sequence>MRKLINKLLTVTLVLTACSGCALDVGLKPPSASERYMLSVATDSQATATHQACPTVSVERPQANAFLNSTGIALIQPNQKVLYFAKGTWATPLPEMMQEAAIRSLNAGQQVSAFSKVQPGIFPDYKLVWSIEDFYARYGSKKMPPTINISFTCWLLDTDTGTTLATSVFSRQRPAAGTELETIVRSFNASTAALLRSMDTWVLSTIQRAEVEKARQKHTQTTYNQ</sequence>
<proteinExistence type="predicted"/>
<name>A0A1B7XPV5_9BACT</name>
<keyword evidence="1" id="KW-0732">Signal</keyword>
<evidence type="ECO:0000259" key="2">
    <source>
        <dbReference type="Pfam" id="PF03886"/>
    </source>
</evidence>
<dbReference type="SUPFAM" id="SSF159594">
    <property type="entry name" value="XCC0632-like"/>
    <property type="match status" value="1"/>
</dbReference>
<comment type="caution">
    <text evidence="3">The sequence shown here is derived from an EMBL/GenBank/DDBJ whole genome shotgun (WGS) entry which is preliminary data.</text>
</comment>
<dbReference type="EMBL" id="JXMS01000001">
    <property type="protein sequence ID" value="OBQ57547.1"/>
    <property type="molecule type" value="Genomic_DNA"/>
</dbReference>
<dbReference type="PATRIC" id="fig|1560234.3.peg.90"/>
<feature type="chain" id="PRO_5008600950" description="ABC-type transport auxiliary lipoprotein component domain-containing protein" evidence="1">
    <location>
        <begin position="23"/>
        <end position="225"/>
    </location>
</feature>
<protein>
    <recommendedName>
        <fullName evidence="2">ABC-type transport auxiliary lipoprotein component domain-containing protein</fullName>
    </recommendedName>
</protein>
<feature type="signal peptide" evidence="1">
    <location>
        <begin position="1"/>
        <end position="22"/>
    </location>
</feature>
<dbReference type="AlphaFoldDB" id="A0A1B7XPV5"/>
<dbReference type="RefSeq" id="WP_066851448.1">
    <property type="nucleotide sequence ID" value="NZ_JXMS01000001.1"/>
</dbReference>
<gene>
    <name evidence="3" type="ORF">SP90_00415</name>
</gene>
<accession>A0A1B7XPV5</accession>
<keyword evidence="4" id="KW-1185">Reference proteome</keyword>
<dbReference type="PROSITE" id="PS51257">
    <property type="entry name" value="PROKAR_LIPOPROTEIN"/>
    <property type="match status" value="1"/>
</dbReference>
<evidence type="ECO:0000313" key="3">
    <source>
        <dbReference type="EMBL" id="OBQ57547.1"/>
    </source>
</evidence>
<dbReference type="OrthoDB" id="5464930at2"/>
<evidence type="ECO:0000256" key="1">
    <source>
        <dbReference type="SAM" id="SignalP"/>
    </source>
</evidence>
<dbReference type="InterPro" id="IPR005586">
    <property type="entry name" value="ABC_trans_aux"/>
</dbReference>
<dbReference type="STRING" id="1560234.SP90_00415"/>
<evidence type="ECO:0000313" key="4">
    <source>
        <dbReference type="Proteomes" id="UP000091979"/>
    </source>
</evidence>
<dbReference type="Gene3D" id="3.40.50.10610">
    <property type="entry name" value="ABC-type transport auxiliary lipoprotein component"/>
    <property type="match status" value="1"/>
</dbReference>
<dbReference type="Pfam" id="PF03886">
    <property type="entry name" value="ABC_trans_aux"/>
    <property type="match status" value="1"/>
</dbReference>
<organism evidence="3 4">
    <name type="scientific">Halodesulfovibrio spirochaetisodalis</name>
    <dbReference type="NCBI Taxonomy" id="1560234"/>
    <lineage>
        <taxon>Bacteria</taxon>
        <taxon>Pseudomonadati</taxon>
        <taxon>Thermodesulfobacteriota</taxon>
        <taxon>Desulfovibrionia</taxon>
        <taxon>Desulfovibrionales</taxon>
        <taxon>Desulfovibrionaceae</taxon>
        <taxon>Halodesulfovibrio</taxon>
    </lineage>
</organism>
<feature type="domain" description="ABC-type transport auxiliary lipoprotein component" evidence="2">
    <location>
        <begin position="36"/>
        <end position="198"/>
    </location>
</feature>